<evidence type="ECO:0000313" key="2">
    <source>
        <dbReference type="Proteomes" id="UP000183567"/>
    </source>
</evidence>
<dbReference type="Gene3D" id="3.80.10.10">
    <property type="entry name" value="Ribonuclease Inhibitor"/>
    <property type="match status" value="1"/>
</dbReference>
<keyword evidence="2" id="KW-1185">Reference proteome</keyword>
<dbReference type="SUPFAM" id="SSF52047">
    <property type="entry name" value="RNI-like"/>
    <property type="match status" value="1"/>
</dbReference>
<evidence type="ECO:0008006" key="3">
    <source>
        <dbReference type="Google" id="ProtNLM"/>
    </source>
</evidence>
<accession>A0A1J8QV66</accession>
<dbReference type="AlphaFoldDB" id="A0A1J8QV66"/>
<dbReference type="Proteomes" id="UP000183567">
    <property type="component" value="Unassembled WGS sequence"/>
</dbReference>
<protein>
    <recommendedName>
        <fullName evidence="3">F-box domain-containing protein</fullName>
    </recommendedName>
</protein>
<evidence type="ECO:0000313" key="1">
    <source>
        <dbReference type="EMBL" id="OJA15556.1"/>
    </source>
</evidence>
<comment type="caution">
    <text evidence="1">The sequence shown here is derived from an EMBL/GenBank/DDBJ whole genome shotgun (WGS) entry which is preliminary data.</text>
</comment>
<gene>
    <name evidence="1" type="ORF">AZE42_08168</name>
</gene>
<dbReference type="InterPro" id="IPR032675">
    <property type="entry name" value="LRR_dom_sf"/>
</dbReference>
<dbReference type="OrthoDB" id="3543113at2759"/>
<dbReference type="STRING" id="180088.A0A1J8QV66"/>
<sequence>MHICLLPAEILLDIFQIIHDGVDELGYPYHHTTAALARTCRLFKEPALNTLWKNIIGLKPLISCLPEGVSERTQGYVTLTRLLSPEEWNTVGQYARRIRSLVIYDSQLARIDDRVIQLLISMPSPAPLLQNLHSLEWWDDRECFFPLLRTLLVPTISSVKLGSVGRRPWAPSFAKSALLASLGARSPSIQELVCAYSGVGDSHEICEFVCSWQELNRLVTGVLNIRSLRHLASLPSLKSLHFRIHEFNDTQPNITPIFSTQLDEVSIAAPAPSFFNRYLRNVRFLSCQTAILCVGESDGLSFSTRIPEPPYDSLDVPDLIDSLSTSFSSTLERISINFGFLWLDDPNLVLGFDAVAPLMSFSRLTKLDLQFFCISTIDDAALKIMARSWPQLEHFLFGSATKRVDPPSLTFTGLVHLIQHCRHLRNIEMPFSACAIDITCELFSNAIPNEKITSIFVGISPITSPVAVACQLHTLLPNLTTVKAGRILPSLPRPFRNIKDDWKKVDEFLVVLSESAKMKEKLGQLSQDRSLQALRTVSSLG</sequence>
<dbReference type="EMBL" id="LVVM01003054">
    <property type="protein sequence ID" value="OJA15556.1"/>
    <property type="molecule type" value="Genomic_DNA"/>
</dbReference>
<reference evidence="1 2" key="1">
    <citation type="submission" date="2016-03" db="EMBL/GenBank/DDBJ databases">
        <title>Comparative genomics of the ectomycorrhizal sister species Rhizopogon vinicolor and Rhizopogon vesiculosus (Basidiomycota: Boletales) reveals a divergence of the mating type B locus.</title>
        <authorList>
            <person name="Mujic A.B."/>
            <person name="Kuo A."/>
            <person name="Tritt A."/>
            <person name="Lipzen A."/>
            <person name="Chen C."/>
            <person name="Johnson J."/>
            <person name="Sharma A."/>
            <person name="Barry K."/>
            <person name="Grigoriev I.V."/>
            <person name="Spatafora J.W."/>
        </authorList>
    </citation>
    <scope>NUCLEOTIDE SEQUENCE [LARGE SCALE GENOMIC DNA]</scope>
    <source>
        <strain evidence="1 2">AM-OR11-056</strain>
    </source>
</reference>
<proteinExistence type="predicted"/>
<organism evidence="1 2">
    <name type="scientific">Rhizopogon vesiculosus</name>
    <dbReference type="NCBI Taxonomy" id="180088"/>
    <lineage>
        <taxon>Eukaryota</taxon>
        <taxon>Fungi</taxon>
        <taxon>Dikarya</taxon>
        <taxon>Basidiomycota</taxon>
        <taxon>Agaricomycotina</taxon>
        <taxon>Agaricomycetes</taxon>
        <taxon>Agaricomycetidae</taxon>
        <taxon>Boletales</taxon>
        <taxon>Suillineae</taxon>
        <taxon>Rhizopogonaceae</taxon>
        <taxon>Rhizopogon</taxon>
    </lineage>
</organism>
<name>A0A1J8QV66_9AGAM</name>